<evidence type="ECO:0000313" key="9">
    <source>
        <dbReference type="EMBL" id="HGI86823.1"/>
    </source>
</evidence>
<feature type="domain" description="Proliferating cell nuclear antigen PCNA C-terminal" evidence="8">
    <location>
        <begin position="132"/>
        <end position="252"/>
    </location>
</feature>
<evidence type="ECO:0000256" key="5">
    <source>
        <dbReference type="RuleBase" id="RU003671"/>
    </source>
</evidence>
<keyword evidence="2 4" id="KW-0235">DNA replication</keyword>
<gene>
    <name evidence="4" type="primary">pcn</name>
    <name evidence="9" type="ORF">ENV14_00255</name>
</gene>
<comment type="similarity">
    <text evidence="1 4 5">Belongs to the PCNA family.</text>
</comment>
<dbReference type="InterPro" id="IPR022648">
    <property type="entry name" value="Pr_cel_nuc_antig_N"/>
</dbReference>
<dbReference type="Pfam" id="PF00705">
    <property type="entry name" value="PCNA_N"/>
    <property type="match status" value="1"/>
</dbReference>
<comment type="caution">
    <text evidence="9">The sequence shown here is derived from an EMBL/GenBank/DDBJ whole genome shotgun (WGS) entry which is preliminary data.</text>
</comment>
<dbReference type="InterPro" id="IPR046938">
    <property type="entry name" value="DNA_clamp_sf"/>
</dbReference>
<dbReference type="CDD" id="cd00577">
    <property type="entry name" value="PCNA"/>
    <property type="match status" value="1"/>
</dbReference>
<comment type="function">
    <text evidence="6">Sliding clamp subunit. Responsible for tethering the catalytic subunit of DNA polymerase to DNA during high-speed replication.</text>
</comment>
<evidence type="ECO:0000256" key="6">
    <source>
        <dbReference type="RuleBase" id="RU003673"/>
    </source>
</evidence>
<dbReference type="InterPro" id="IPR000730">
    <property type="entry name" value="Pr_cel_nuc_antig"/>
</dbReference>
<evidence type="ECO:0000259" key="8">
    <source>
        <dbReference type="Pfam" id="PF02747"/>
    </source>
</evidence>
<dbReference type="GO" id="GO:0006275">
    <property type="term" value="P:regulation of DNA replication"/>
    <property type="evidence" value="ECO:0007669"/>
    <property type="project" value="UniProtKB-UniRule"/>
</dbReference>
<dbReference type="GO" id="GO:0006272">
    <property type="term" value="P:leading strand elongation"/>
    <property type="evidence" value="ECO:0007669"/>
    <property type="project" value="TreeGrafter"/>
</dbReference>
<protein>
    <recommendedName>
        <fullName evidence="4">DNA polymerase sliding clamp</fullName>
    </recommendedName>
    <alternativeName>
        <fullName evidence="4">Proliferating cell nuclear antigen homolog</fullName>
        <shortName evidence="4">PCNA</shortName>
    </alternativeName>
</protein>
<name>A0A7C4FED5_9CREN</name>
<dbReference type="Gene3D" id="3.70.10.10">
    <property type="match status" value="1"/>
</dbReference>
<sequence>MSSALRFVFTDARIWRYILRVLADYLETIGIKISPSEGVRIRAMDPSRVMLLDFSIPTTAFEEYIVEKEEILFLNLESVSKILRRAMKMDKFALLSNGTKLTIALISKGGTQRSFTLPLISSTYEEIPELSLEFKAIAKVIGPIFATTISVLEEVGEAVRFRVLREGLSISSPSELGEIEFLFTTTSGTLIDYQIIEDIQEFSNAYSMEYVSMLSQLSKLAETVSIKLAPEAPCEIALDMANGAQLKVYIAPRIE</sequence>
<dbReference type="GO" id="GO:0003677">
    <property type="term" value="F:DNA binding"/>
    <property type="evidence" value="ECO:0007669"/>
    <property type="project" value="UniProtKB-UniRule"/>
</dbReference>
<keyword evidence="3 4" id="KW-0238">DNA-binding</keyword>
<evidence type="ECO:0000256" key="3">
    <source>
        <dbReference type="ARBA" id="ARBA00023125"/>
    </source>
</evidence>
<evidence type="ECO:0000256" key="4">
    <source>
        <dbReference type="HAMAP-Rule" id="MF_00317"/>
    </source>
</evidence>
<dbReference type="EMBL" id="DTFF01000002">
    <property type="protein sequence ID" value="HGI86823.1"/>
    <property type="molecule type" value="Genomic_DNA"/>
</dbReference>
<dbReference type="AlphaFoldDB" id="A0A7C4FED5"/>
<dbReference type="PRINTS" id="PR00339">
    <property type="entry name" value="PCNACYCLIN"/>
</dbReference>
<dbReference type="SUPFAM" id="SSF55979">
    <property type="entry name" value="DNA clamp"/>
    <property type="match status" value="2"/>
</dbReference>
<evidence type="ECO:0000256" key="2">
    <source>
        <dbReference type="ARBA" id="ARBA00022705"/>
    </source>
</evidence>
<comment type="function">
    <text evidence="4">Sliding clamp subunit that acts as a moving platform for DNA processing. Responsible for tethering the catalytic subunit of DNA polymerase and other proteins to DNA during high-speed replication.</text>
</comment>
<dbReference type="GO" id="GO:0030337">
    <property type="term" value="F:DNA polymerase processivity factor activity"/>
    <property type="evidence" value="ECO:0007669"/>
    <property type="project" value="UniProtKB-UniRule"/>
</dbReference>
<organism evidence="9">
    <name type="scientific">Ignisphaera aggregans</name>
    <dbReference type="NCBI Taxonomy" id="334771"/>
    <lineage>
        <taxon>Archaea</taxon>
        <taxon>Thermoproteota</taxon>
        <taxon>Thermoprotei</taxon>
        <taxon>Desulfurococcales</taxon>
        <taxon>Desulfurococcaceae</taxon>
        <taxon>Ignisphaera</taxon>
    </lineage>
</organism>
<evidence type="ECO:0000259" key="7">
    <source>
        <dbReference type="Pfam" id="PF00705"/>
    </source>
</evidence>
<accession>A0A7C4FED5</accession>
<dbReference type="InterPro" id="IPR022659">
    <property type="entry name" value="Pr_cel_nuc_antig_CS"/>
</dbReference>
<reference evidence="9" key="1">
    <citation type="journal article" date="2020" name="mSystems">
        <title>Genome- and Community-Level Interaction Insights into Carbon Utilization and Element Cycling Functions of Hydrothermarchaeota in Hydrothermal Sediment.</title>
        <authorList>
            <person name="Zhou Z."/>
            <person name="Liu Y."/>
            <person name="Xu W."/>
            <person name="Pan J."/>
            <person name="Luo Z.H."/>
            <person name="Li M."/>
        </authorList>
    </citation>
    <scope>NUCLEOTIDE SEQUENCE [LARGE SCALE GENOMIC DNA]</scope>
    <source>
        <strain evidence="9">SpSt-732</strain>
    </source>
</reference>
<evidence type="ECO:0000256" key="1">
    <source>
        <dbReference type="ARBA" id="ARBA00010462"/>
    </source>
</evidence>
<proteinExistence type="inferred from homology"/>
<dbReference type="PANTHER" id="PTHR11352:SF0">
    <property type="entry name" value="PROLIFERATING CELL NUCLEAR ANTIGEN"/>
    <property type="match status" value="1"/>
</dbReference>
<dbReference type="Pfam" id="PF02747">
    <property type="entry name" value="PCNA_C"/>
    <property type="match status" value="1"/>
</dbReference>
<dbReference type="InterPro" id="IPR022649">
    <property type="entry name" value="Pr_cel_nuc_antig_C"/>
</dbReference>
<feature type="domain" description="Proliferating cell nuclear antigen PCNA N-terminal" evidence="7">
    <location>
        <begin position="9"/>
        <end position="108"/>
    </location>
</feature>
<comment type="subunit">
    <text evidence="4">Homotrimer. The subunits circularize to form a toroid; DNA passes through its center. Replication factor C (RFC) is required to load the toroid on the DNA.</text>
</comment>
<dbReference type="PROSITE" id="PS01251">
    <property type="entry name" value="PCNA_1"/>
    <property type="match status" value="1"/>
</dbReference>
<dbReference type="PANTHER" id="PTHR11352">
    <property type="entry name" value="PROLIFERATING CELL NUCLEAR ANTIGEN"/>
    <property type="match status" value="1"/>
</dbReference>
<dbReference type="HAMAP" id="MF_00317">
    <property type="entry name" value="DNApol_clamp_arch"/>
    <property type="match status" value="1"/>
</dbReference>